<evidence type="ECO:0000313" key="2">
    <source>
        <dbReference type="EMBL" id="SEH67170.1"/>
    </source>
</evidence>
<gene>
    <name evidence="2" type="ORF">SAMN04489835_2707</name>
</gene>
<keyword evidence="3" id="KW-1185">Reference proteome</keyword>
<evidence type="ECO:0000256" key="1">
    <source>
        <dbReference type="SAM" id="MobiDB-lite"/>
    </source>
</evidence>
<dbReference type="EMBL" id="LT629971">
    <property type="protein sequence ID" value="SEH67170.1"/>
    <property type="molecule type" value="Genomic_DNA"/>
</dbReference>
<dbReference type="OrthoDB" id="4219687at2"/>
<proteinExistence type="predicted"/>
<sequence>MSGSEKLRARKRAVEAQRRANEKRASLERANVDDAASVRVLLQRLGAVDAWESVRLDQVNENVRTDAARKRVSHFVNLQTVTGRMRDRGQTIASIATLAEVEVRDLQNVLRRARADEGSAQRATESRNAAALRANGASLGSHSAVGVDHHQPIAADNYPTSDPNRCVRCDAVMLDPEVTSRRGRPRRYCSDTCRRDASAARTAAQRHGEPIRIVEVPRAAVRSASGTQQHGATAPVIRSACDAVEFALRNADAMKILLSSVAERARRKELDRSTFEAARELAKVVYPNRN</sequence>
<accession>A0A1H6K2M4</accession>
<name>A0A1H6K2M4_MYCRU</name>
<protein>
    <submittedName>
        <fullName evidence="2">Uncharacterized protein</fullName>
    </submittedName>
</protein>
<feature type="region of interest" description="Disordered" evidence="1">
    <location>
        <begin position="1"/>
        <end position="26"/>
    </location>
</feature>
<organism evidence="2 3">
    <name type="scientific">Mycolicibacterium rutilum</name>
    <name type="common">Mycobacterium rutilum</name>
    <dbReference type="NCBI Taxonomy" id="370526"/>
    <lineage>
        <taxon>Bacteria</taxon>
        <taxon>Bacillati</taxon>
        <taxon>Actinomycetota</taxon>
        <taxon>Actinomycetes</taxon>
        <taxon>Mycobacteriales</taxon>
        <taxon>Mycobacteriaceae</taxon>
        <taxon>Mycolicibacterium</taxon>
    </lineage>
</organism>
<feature type="compositionally biased region" description="Basic and acidic residues" evidence="1">
    <location>
        <begin position="12"/>
        <end position="26"/>
    </location>
</feature>
<evidence type="ECO:0000313" key="3">
    <source>
        <dbReference type="Proteomes" id="UP000182915"/>
    </source>
</evidence>
<reference evidence="3" key="1">
    <citation type="submission" date="2016-10" db="EMBL/GenBank/DDBJ databases">
        <authorList>
            <person name="Varghese N."/>
            <person name="Submissions S."/>
        </authorList>
    </citation>
    <scope>NUCLEOTIDE SEQUENCE [LARGE SCALE GENOMIC DNA]</scope>
    <source>
        <strain evidence="3">DSM 45405</strain>
    </source>
</reference>
<dbReference type="AlphaFoldDB" id="A0A1H6K2M4"/>
<dbReference type="Proteomes" id="UP000182915">
    <property type="component" value="Chromosome I"/>
</dbReference>